<comment type="caution">
    <text evidence="2">The sequence shown here is derived from an EMBL/GenBank/DDBJ whole genome shotgun (WGS) entry which is preliminary data.</text>
</comment>
<name>A0ABQ2F2D4_9DEIO</name>
<dbReference type="Gene3D" id="2.60.200.20">
    <property type="match status" value="1"/>
</dbReference>
<dbReference type="CDD" id="cd00060">
    <property type="entry name" value="FHA"/>
    <property type="match status" value="1"/>
</dbReference>
<dbReference type="SUPFAM" id="SSF49879">
    <property type="entry name" value="SMAD/FHA domain"/>
    <property type="match status" value="1"/>
</dbReference>
<dbReference type="EMBL" id="BMPP01000046">
    <property type="protein sequence ID" value="GGK43835.1"/>
    <property type="molecule type" value="Genomic_DNA"/>
</dbReference>
<dbReference type="Pfam" id="PF00498">
    <property type="entry name" value="FHA"/>
    <property type="match status" value="1"/>
</dbReference>
<dbReference type="Proteomes" id="UP000647587">
    <property type="component" value="Unassembled WGS sequence"/>
</dbReference>
<dbReference type="PROSITE" id="PS50006">
    <property type="entry name" value="FHA_DOMAIN"/>
    <property type="match status" value="1"/>
</dbReference>
<accession>A0ABQ2F2D4</accession>
<sequence>MIICSKCGTENELHAEFCDGCGLELPEVSPLTATDIATPAEHSTPLADPVPASLQLKRHGAPADLTFPLVASPVVLGRFHAATGPVDIDVTDLPGAQHVSRRHAQFVFHNGTWNVQDLDSANGVFLKRTGDSAYSAAISQPAELQDGDEVAFGNLMLIFRQNLPT</sequence>
<dbReference type="InterPro" id="IPR008984">
    <property type="entry name" value="SMAD_FHA_dom_sf"/>
</dbReference>
<feature type="domain" description="FHA" evidence="1">
    <location>
        <begin position="74"/>
        <end position="126"/>
    </location>
</feature>
<proteinExistence type="predicted"/>
<dbReference type="InterPro" id="IPR000253">
    <property type="entry name" value="FHA_dom"/>
</dbReference>
<dbReference type="SMART" id="SM00240">
    <property type="entry name" value="FHA"/>
    <property type="match status" value="1"/>
</dbReference>
<protein>
    <recommendedName>
        <fullName evidence="1">FHA domain-containing protein</fullName>
    </recommendedName>
</protein>
<keyword evidence="3" id="KW-1185">Reference proteome</keyword>
<evidence type="ECO:0000313" key="3">
    <source>
        <dbReference type="Proteomes" id="UP000647587"/>
    </source>
</evidence>
<organism evidence="2 3">
    <name type="scientific">Deinococcus malanensis</name>
    <dbReference type="NCBI Taxonomy" id="1706855"/>
    <lineage>
        <taxon>Bacteria</taxon>
        <taxon>Thermotogati</taxon>
        <taxon>Deinococcota</taxon>
        <taxon>Deinococci</taxon>
        <taxon>Deinococcales</taxon>
        <taxon>Deinococcaceae</taxon>
        <taxon>Deinococcus</taxon>
    </lineage>
</organism>
<reference evidence="3" key="1">
    <citation type="journal article" date="2019" name="Int. J. Syst. Evol. Microbiol.">
        <title>The Global Catalogue of Microorganisms (GCM) 10K type strain sequencing project: providing services to taxonomists for standard genome sequencing and annotation.</title>
        <authorList>
            <consortium name="The Broad Institute Genomics Platform"/>
            <consortium name="The Broad Institute Genome Sequencing Center for Infectious Disease"/>
            <person name="Wu L."/>
            <person name="Ma J."/>
        </authorList>
    </citation>
    <scope>NUCLEOTIDE SEQUENCE [LARGE SCALE GENOMIC DNA]</scope>
    <source>
        <strain evidence="3">JCM 30331</strain>
    </source>
</reference>
<evidence type="ECO:0000259" key="1">
    <source>
        <dbReference type="PROSITE" id="PS50006"/>
    </source>
</evidence>
<dbReference type="Pfam" id="PF13240">
    <property type="entry name" value="Zn_Ribbon_1"/>
    <property type="match status" value="1"/>
</dbReference>
<evidence type="ECO:0000313" key="2">
    <source>
        <dbReference type="EMBL" id="GGK43835.1"/>
    </source>
</evidence>
<dbReference type="InterPro" id="IPR026870">
    <property type="entry name" value="Zinc_ribbon_dom"/>
</dbReference>
<gene>
    <name evidence="2" type="ORF">GCM10008955_42000</name>
</gene>